<accession>A0A0G0Y8K7</accession>
<evidence type="ECO:0000313" key="2">
    <source>
        <dbReference type="EMBL" id="KKS33035.1"/>
    </source>
</evidence>
<evidence type="ECO:0000256" key="1">
    <source>
        <dbReference type="SAM" id="Phobius"/>
    </source>
</evidence>
<name>A0A0G0Y8K7_9BACT</name>
<keyword evidence="1" id="KW-0472">Membrane</keyword>
<dbReference type="STRING" id="1618356.UU93_C0003G0043"/>
<reference evidence="2 3" key="1">
    <citation type="journal article" date="2015" name="Nature">
        <title>rRNA introns, odd ribosomes, and small enigmatic genomes across a large radiation of phyla.</title>
        <authorList>
            <person name="Brown C.T."/>
            <person name="Hug L.A."/>
            <person name="Thomas B.C."/>
            <person name="Sharon I."/>
            <person name="Castelle C.J."/>
            <person name="Singh A."/>
            <person name="Wilkins M.J."/>
            <person name="Williams K.H."/>
            <person name="Banfield J.F."/>
        </authorList>
    </citation>
    <scope>NUCLEOTIDE SEQUENCE [LARGE SCALE GENOMIC DNA]</scope>
</reference>
<dbReference type="AlphaFoldDB" id="A0A0G0Y8K7"/>
<keyword evidence="1" id="KW-0812">Transmembrane</keyword>
<comment type="caution">
    <text evidence="2">The sequence shown here is derived from an EMBL/GenBank/DDBJ whole genome shotgun (WGS) entry which is preliminary data.</text>
</comment>
<protein>
    <submittedName>
        <fullName evidence="2">Uncharacterized protein</fullName>
    </submittedName>
</protein>
<sequence>MNKETENFQTLLNYSRFSKAAFGILVFGIPSLVARMIDRGPASKNIPIFMRGRFFDAFAGPYSASLNKIFFNDNFLANATAGLVYPTLQEFAQGVGWIDGTFDWGDIAAYAVGTLAWMGFEGSAKVIHDRGWSLPIYRALKIKHQIYG</sequence>
<evidence type="ECO:0000313" key="3">
    <source>
        <dbReference type="Proteomes" id="UP000034160"/>
    </source>
</evidence>
<gene>
    <name evidence="2" type="ORF">UU93_C0003G0043</name>
</gene>
<keyword evidence="1" id="KW-1133">Transmembrane helix</keyword>
<proteinExistence type="predicted"/>
<organism evidence="2 3">
    <name type="scientific">Candidatus Amesbacteria bacterium GW2011_GWA2_42_12</name>
    <dbReference type="NCBI Taxonomy" id="1618356"/>
    <lineage>
        <taxon>Bacteria</taxon>
        <taxon>Candidatus Amesiibacteriota</taxon>
    </lineage>
</organism>
<feature type="transmembrane region" description="Helical" evidence="1">
    <location>
        <begin position="20"/>
        <end position="37"/>
    </location>
</feature>
<dbReference type="EMBL" id="LCCN01000003">
    <property type="protein sequence ID" value="KKS33035.1"/>
    <property type="molecule type" value="Genomic_DNA"/>
</dbReference>
<dbReference type="Proteomes" id="UP000034160">
    <property type="component" value="Unassembled WGS sequence"/>
</dbReference>